<name>A0A3B0VB10_9ZZZZ</name>
<feature type="transmembrane region" description="Helical" evidence="1">
    <location>
        <begin position="165"/>
        <end position="186"/>
    </location>
</feature>
<accession>A0A3B0VB10</accession>
<dbReference type="EMBL" id="UOEU01000665">
    <property type="protein sequence ID" value="VAW37443.1"/>
    <property type="molecule type" value="Genomic_DNA"/>
</dbReference>
<organism evidence="2">
    <name type="scientific">hydrothermal vent metagenome</name>
    <dbReference type="NCBI Taxonomy" id="652676"/>
    <lineage>
        <taxon>unclassified sequences</taxon>
        <taxon>metagenomes</taxon>
        <taxon>ecological metagenomes</taxon>
    </lineage>
</organism>
<gene>
    <name evidence="2" type="ORF">MNBD_CHLOROFLEXI01-3360</name>
</gene>
<keyword evidence="1" id="KW-0472">Membrane</keyword>
<evidence type="ECO:0000313" key="2">
    <source>
        <dbReference type="EMBL" id="VAW37443.1"/>
    </source>
</evidence>
<protein>
    <submittedName>
        <fullName evidence="2">Uncharacterized protein</fullName>
    </submittedName>
</protein>
<evidence type="ECO:0000256" key="1">
    <source>
        <dbReference type="SAM" id="Phobius"/>
    </source>
</evidence>
<sequence>MYLRKSIPLCILLLTILISGTVFAKGPPNKITISHPDLPDKIELTDSATLDSFAMGQFVDFDNPIIEPDGVTDGYEIVRLYYISETTLKAIDKFVYYPGSKGGNGVIYYDGIIDKMFIFGGSPYDGNWFRATESGDLVMQELLTKYDLLPIDTNLFQSILAKGSLAGMGYFGLLSVTGVVVFYQVYRRKVAVDRV</sequence>
<reference evidence="2" key="1">
    <citation type="submission" date="2018-06" db="EMBL/GenBank/DDBJ databases">
        <authorList>
            <person name="Zhirakovskaya E."/>
        </authorList>
    </citation>
    <scope>NUCLEOTIDE SEQUENCE</scope>
</reference>
<keyword evidence="1" id="KW-1133">Transmembrane helix</keyword>
<keyword evidence="1" id="KW-0812">Transmembrane</keyword>
<dbReference type="AlphaFoldDB" id="A0A3B0VB10"/>
<proteinExistence type="predicted"/>